<gene>
    <name evidence="2" type="ORF">CD175_15060</name>
</gene>
<dbReference type="Pfam" id="PF01381">
    <property type="entry name" value="HTH_3"/>
    <property type="match status" value="1"/>
</dbReference>
<dbReference type="EMBL" id="NIRS01000004">
    <property type="protein sequence ID" value="PPK37595.1"/>
    <property type="molecule type" value="Genomic_DNA"/>
</dbReference>
<comment type="caution">
    <text evidence="2">The sequence shown here is derived from an EMBL/GenBank/DDBJ whole genome shotgun (WGS) entry which is preliminary data.</text>
</comment>
<dbReference type="PROSITE" id="PS50943">
    <property type="entry name" value="HTH_CROC1"/>
    <property type="match status" value="1"/>
</dbReference>
<keyword evidence="3" id="KW-1185">Reference proteome</keyword>
<evidence type="ECO:0000313" key="3">
    <source>
        <dbReference type="Proteomes" id="UP000238541"/>
    </source>
</evidence>
<dbReference type="SUPFAM" id="SSF47413">
    <property type="entry name" value="lambda repressor-like DNA-binding domains"/>
    <property type="match status" value="1"/>
</dbReference>
<dbReference type="SMART" id="SM00530">
    <property type="entry name" value="HTH_XRE"/>
    <property type="match status" value="1"/>
</dbReference>
<dbReference type="GO" id="GO:0003677">
    <property type="term" value="F:DNA binding"/>
    <property type="evidence" value="ECO:0007669"/>
    <property type="project" value="InterPro"/>
</dbReference>
<dbReference type="InterPro" id="IPR010982">
    <property type="entry name" value="Lambda_DNA-bd_dom_sf"/>
</dbReference>
<dbReference type="Proteomes" id="UP000238541">
    <property type="component" value="Unassembled WGS sequence"/>
</dbReference>
<sequence length="94" mass="10624">MRTGLTQEQVAERLGIGNEAVSRIERGVVIPNIARLLEFAAIFECGTAELLTEVSPRSDDQARRLYELLSLLDTADRQLVMTVVERLVRRLSRQ</sequence>
<dbReference type="Gene3D" id="1.10.260.40">
    <property type="entry name" value="lambda repressor-like DNA-binding domains"/>
    <property type="match status" value="1"/>
</dbReference>
<evidence type="ECO:0000313" key="2">
    <source>
        <dbReference type="EMBL" id="PPK37595.1"/>
    </source>
</evidence>
<dbReference type="AlphaFoldDB" id="A0A2S6FJL6"/>
<dbReference type="InterPro" id="IPR001387">
    <property type="entry name" value="Cro/C1-type_HTH"/>
</dbReference>
<protein>
    <submittedName>
        <fullName evidence="2">Transcriptional regulator</fullName>
    </submittedName>
</protein>
<reference evidence="3" key="1">
    <citation type="submission" date="2017-06" db="EMBL/GenBank/DDBJ databases">
        <authorList>
            <person name="Furmanczyk E.M."/>
        </authorList>
    </citation>
    <scope>NUCLEOTIDE SEQUENCE [LARGE SCALE GENOMIC DNA]</scope>
    <source>
        <strain evidence="3">AP3_16</strain>
    </source>
</reference>
<organism evidence="2 3">
    <name type="scientific">Pseudomonas laurylsulfatiphila</name>
    <dbReference type="NCBI Taxonomy" id="2011015"/>
    <lineage>
        <taxon>Bacteria</taxon>
        <taxon>Pseudomonadati</taxon>
        <taxon>Pseudomonadota</taxon>
        <taxon>Gammaproteobacteria</taxon>
        <taxon>Pseudomonadales</taxon>
        <taxon>Pseudomonadaceae</taxon>
        <taxon>Pseudomonas</taxon>
    </lineage>
</organism>
<feature type="domain" description="HTH cro/C1-type" evidence="1">
    <location>
        <begin position="4"/>
        <end position="51"/>
    </location>
</feature>
<dbReference type="CDD" id="cd00093">
    <property type="entry name" value="HTH_XRE"/>
    <property type="match status" value="1"/>
</dbReference>
<proteinExistence type="predicted"/>
<name>A0A2S6FJL6_9PSED</name>
<evidence type="ECO:0000259" key="1">
    <source>
        <dbReference type="PROSITE" id="PS50943"/>
    </source>
</evidence>
<accession>A0A2S6FJL6</accession>